<dbReference type="InterPro" id="IPR001789">
    <property type="entry name" value="Sig_transdc_resp-reg_receiver"/>
</dbReference>
<comment type="caution">
    <text evidence="4">The sequence shown here is derived from an EMBL/GenBank/DDBJ whole genome shotgun (WGS) entry which is preliminary data.</text>
</comment>
<dbReference type="PROSITE" id="PS50110">
    <property type="entry name" value="RESPONSE_REGULATORY"/>
    <property type="match status" value="1"/>
</dbReference>
<organism evidence="4 5">
    <name type="scientific">Devosia nanyangense</name>
    <dbReference type="NCBI Taxonomy" id="1228055"/>
    <lineage>
        <taxon>Bacteria</taxon>
        <taxon>Pseudomonadati</taxon>
        <taxon>Pseudomonadota</taxon>
        <taxon>Alphaproteobacteria</taxon>
        <taxon>Hyphomicrobiales</taxon>
        <taxon>Devosiaceae</taxon>
        <taxon>Devosia</taxon>
    </lineage>
</organism>
<dbReference type="SMART" id="SM00052">
    <property type="entry name" value="EAL"/>
    <property type="match status" value="1"/>
</dbReference>
<dbReference type="SUPFAM" id="SSF52172">
    <property type="entry name" value="CheY-like"/>
    <property type="match status" value="1"/>
</dbReference>
<sequence>MTKNNVYERAFDYPDPSAFVVDDEPQVRAFVSNVLATSGFKPSQFSSSSEVEAALADAMPQIVILDLSLGDSDAVEVIRILAMQRFQGDVLLISGHDATTMDAVHKIGERRGINMIEPLHKPFRIEQLRERLDAVRRDVPARFDASLDAALSNNWLELWYQPKIDLKSMLVCGAEALIRLRHPTHGIVPPSRFLPSPGDALYRPLTNFIVERSLLDWQIFAGHRMTDRLAINVPASVLQRPDFVSNLRRHLPGDPRFPGLIVEITEDEAISDPELAREIAVQLKLYNVHVSIDDFGSGYSSLARLEELPFAEIKLDRSFVTGCAHDAAKRAMCEAVVDLARRFNITSVAEGVETTEDLQVLIEIGYDIAQGFLFARPMMSDDFIDLVTSRAVNRLPQ</sequence>
<dbReference type="SUPFAM" id="SSF141868">
    <property type="entry name" value="EAL domain-like"/>
    <property type="match status" value="1"/>
</dbReference>
<dbReference type="Pfam" id="PF00072">
    <property type="entry name" value="Response_reg"/>
    <property type="match status" value="1"/>
</dbReference>
<evidence type="ECO:0000313" key="4">
    <source>
        <dbReference type="EMBL" id="MBI4923841.1"/>
    </source>
</evidence>
<evidence type="ECO:0000256" key="1">
    <source>
        <dbReference type="PROSITE-ProRule" id="PRU00169"/>
    </source>
</evidence>
<dbReference type="Pfam" id="PF00563">
    <property type="entry name" value="EAL"/>
    <property type="match status" value="1"/>
</dbReference>
<dbReference type="EMBL" id="JACRAF010000063">
    <property type="protein sequence ID" value="MBI4923841.1"/>
    <property type="molecule type" value="Genomic_DNA"/>
</dbReference>
<dbReference type="PANTHER" id="PTHR33121:SF70">
    <property type="entry name" value="SIGNALING PROTEIN YKOW"/>
    <property type="match status" value="1"/>
</dbReference>
<dbReference type="Gene3D" id="3.20.20.450">
    <property type="entry name" value="EAL domain"/>
    <property type="match status" value="1"/>
</dbReference>
<evidence type="ECO:0000259" key="2">
    <source>
        <dbReference type="PROSITE" id="PS50110"/>
    </source>
</evidence>
<keyword evidence="1" id="KW-0597">Phosphoprotein</keyword>
<dbReference type="AlphaFoldDB" id="A0A933P079"/>
<feature type="domain" description="Response regulatory" evidence="2">
    <location>
        <begin position="17"/>
        <end position="136"/>
    </location>
</feature>
<evidence type="ECO:0000259" key="3">
    <source>
        <dbReference type="PROSITE" id="PS50883"/>
    </source>
</evidence>
<dbReference type="CDD" id="cd01948">
    <property type="entry name" value="EAL"/>
    <property type="match status" value="1"/>
</dbReference>
<accession>A0A933P079</accession>
<dbReference type="PANTHER" id="PTHR33121">
    <property type="entry name" value="CYCLIC DI-GMP PHOSPHODIESTERASE PDEF"/>
    <property type="match status" value="1"/>
</dbReference>
<evidence type="ECO:0000313" key="5">
    <source>
        <dbReference type="Proteomes" id="UP000782610"/>
    </source>
</evidence>
<dbReference type="InterPro" id="IPR050706">
    <property type="entry name" value="Cyclic-di-GMP_PDE-like"/>
</dbReference>
<reference evidence="4" key="1">
    <citation type="submission" date="2020-07" db="EMBL/GenBank/DDBJ databases">
        <title>Huge and variable diversity of episymbiotic CPR bacteria and DPANN archaea in groundwater ecosystems.</title>
        <authorList>
            <person name="He C.Y."/>
            <person name="Keren R."/>
            <person name="Whittaker M."/>
            <person name="Farag I.F."/>
            <person name="Doudna J."/>
            <person name="Cate J.H.D."/>
            <person name="Banfield J.F."/>
        </authorList>
    </citation>
    <scope>NUCLEOTIDE SEQUENCE</scope>
    <source>
        <strain evidence="4">NC_groundwater_1586_Pr3_B-0.1um_66_15</strain>
    </source>
</reference>
<gene>
    <name evidence="4" type="ORF">HY834_19050</name>
</gene>
<dbReference type="Proteomes" id="UP000782610">
    <property type="component" value="Unassembled WGS sequence"/>
</dbReference>
<name>A0A933P079_9HYPH</name>
<dbReference type="InterPro" id="IPR001633">
    <property type="entry name" value="EAL_dom"/>
</dbReference>
<protein>
    <submittedName>
        <fullName evidence="4">EAL domain-containing response regulator</fullName>
    </submittedName>
</protein>
<dbReference type="Gene3D" id="3.40.50.2300">
    <property type="match status" value="1"/>
</dbReference>
<dbReference type="GO" id="GO:0071111">
    <property type="term" value="F:cyclic-guanylate-specific phosphodiesterase activity"/>
    <property type="evidence" value="ECO:0007669"/>
    <property type="project" value="InterPro"/>
</dbReference>
<feature type="domain" description="EAL" evidence="3">
    <location>
        <begin position="140"/>
        <end position="391"/>
    </location>
</feature>
<dbReference type="GO" id="GO:0000160">
    <property type="term" value="P:phosphorelay signal transduction system"/>
    <property type="evidence" value="ECO:0007669"/>
    <property type="project" value="InterPro"/>
</dbReference>
<dbReference type="InterPro" id="IPR035919">
    <property type="entry name" value="EAL_sf"/>
</dbReference>
<feature type="modified residue" description="4-aspartylphosphate" evidence="1">
    <location>
        <position position="66"/>
    </location>
</feature>
<proteinExistence type="predicted"/>
<dbReference type="SMART" id="SM00448">
    <property type="entry name" value="REC"/>
    <property type="match status" value="1"/>
</dbReference>
<dbReference type="InterPro" id="IPR011006">
    <property type="entry name" value="CheY-like_superfamily"/>
</dbReference>
<dbReference type="PROSITE" id="PS50883">
    <property type="entry name" value="EAL"/>
    <property type="match status" value="1"/>
</dbReference>